<evidence type="ECO:0000256" key="1">
    <source>
        <dbReference type="SAM" id="Coils"/>
    </source>
</evidence>
<dbReference type="AlphaFoldDB" id="A0A5E4PY08"/>
<proteinExistence type="predicted"/>
<keyword evidence="3" id="KW-1185">Reference proteome</keyword>
<dbReference type="Proteomes" id="UP000324832">
    <property type="component" value="Unassembled WGS sequence"/>
</dbReference>
<keyword evidence="1" id="KW-0175">Coiled coil</keyword>
<accession>A0A5E4PY08</accession>
<feature type="coiled-coil region" evidence="1">
    <location>
        <begin position="106"/>
        <end position="133"/>
    </location>
</feature>
<reference evidence="2 3" key="1">
    <citation type="submission" date="2017-07" db="EMBL/GenBank/DDBJ databases">
        <authorList>
            <person name="Talla V."/>
            <person name="Backstrom N."/>
        </authorList>
    </citation>
    <scope>NUCLEOTIDE SEQUENCE [LARGE SCALE GENOMIC DNA]</scope>
</reference>
<organism evidence="2 3">
    <name type="scientific">Leptidea sinapis</name>
    <dbReference type="NCBI Taxonomy" id="189913"/>
    <lineage>
        <taxon>Eukaryota</taxon>
        <taxon>Metazoa</taxon>
        <taxon>Ecdysozoa</taxon>
        <taxon>Arthropoda</taxon>
        <taxon>Hexapoda</taxon>
        <taxon>Insecta</taxon>
        <taxon>Pterygota</taxon>
        <taxon>Neoptera</taxon>
        <taxon>Endopterygota</taxon>
        <taxon>Lepidoptera</taxon>
        <taxon>Glossata</taxon>
        <taxon>Ditrysia</taxon>
        <taxon>Papilionoidea</taxon>
        <taxon>Pieridae</taxon>
        <taxon>Dismorphiinae</taxon>
        <taxon>Leptidea</taxon>
    </lineage>
</organism>
<evidence type="ECO:0000313" key="2">
    <source>
        <dbReference type="EMBL" id="VVC89779.1"/>
    </source>
</evidence>
<evidence type="ECO:0000313" key="3">
    <source>
        <dbReference type="Proteomes" id="UP000324832"/>
    </source>
</evidence>
<dbReference type="EMBL" id="FZQP02000626">
    <property type="protein sequence ID" value="VVC89779.1"/>
    <property type="molecule type" value="Genomic_DNA"/>
</dbReference>
<protein>
    <submittedName>
        <fullName evidence="2">Uncharacterized protein</fullName>
    </submittedName>
</protein>
<gene>
    <name evidence="2" type="ORF">LSINAPIS_LOCUS2828</name>
</gene>
<feature type="non-terminal residue" evidence="2">
    <location>
        <position position="197"/>
    </location>
</feature>
<name>A0A5E4PY08_9NEOP</name>
<sequence>SFNEESRPCSPLDPNTSVVSRGKRVHFAPDLDSILSTLDLDDEQQHDLSVDIKRQLEHSLRRLRLEAHELLELSTKMASNRRLNETRMLESSSVQITELVDEMDLKQNYCEHCEDIKRNMEQATAECMEREAVLRAELKAALVKVASLTQDTDCDVIAEGYGTGGVRAPGWWSLDQGSPRHRQDLELLTKERDDLRQ</sequence>
<feature type="non-terminal residue" evidence="2">
    <location>
        <position position="1"/>
    </location>
</feature>